<keyword evidence="3" id="KW-1185">Reference proteome</keyword>
<gene>
    <name evidence="2" type="ORF">DIATSA_LOCUS520</name>
</gene>
<dbReference type="AlphaFoldDB" id="A0A9N9QPK5"/>
<feature type="region of interest" description="Disordered" evidence="1">
    <location>
        <begin position="1"/>
        <end position="49"/>
    </location>
</feature>
<sequence>MLNKYNLVSAHSTPSPVSRESREKPQQKPKPDLIRSHVPSDAKEKQDNIMKSMSAKMQVDLKLEQDNMEGVDESEWDQ</sequence>
<evidence type="ECO:0000256" key="1">
    <source>
        <dbReference type="SAM" id="MobiDB-lite"/>
    </source>
</evidence>
<feature type="compositionally biased region" description="Polar residues" evidence="1">
    <location>
        <begin position="9"/>
        <end position="18"/>
    </location>
</feature>
<evidence type="ECO:0000313" key="3">
    <source>
        <dbReference type="Proteomes" id="UP001153714"/>
    </source>
</evidence>
<proteinExistence type="predicted"/>
<organism evidence="2 3">
    <name type="scientific">Diatraea saccharalis</name>
    <name type="common">sugarcane borer</name>
    <dbReference type="NCBI Taxonomy" id="40085"/>
    <lineage>
        <taxon>Eukaryota</taxon>
        <taxon>Metazoa</taxon>
        <taxon>Ecdysozoa</taxon>
        <taxon>Arthropoda</taxon>
        <taxon>Hexapoda</taxon>
        <taxon>Insecta</taxon>
        <taxon>Pterygota</taxon>
        <taxon>Neoptera</taxon>
        <taxon>Endopterygota</taxon>
        <taxon>Lepidoptera</taxon>
        <taxon>Glossata</taxon>
        <taxon>Ditrysia</taxon>
        <taxon>Pyraloidea</taxon>
        <taxon>Crambidae</taxon>
        <taxon>Crambinae</taxon>
        <taxon>Diatraea</taxon>
    </lineage>
</organism>
<protein>
    <submittedName>
        <fullName evidence="2">Uncharacterized protein</fullName>
    </submittedName>
</protein>
<dbReference type="EMBL" id="OU893332">
    <property type="protein sequence ID" value="CAG9782243.1"/>
    <property type="molecule type" value="Genomic_DNA"/>
</dbReference>
<accession>A0A9N9QPK5</accession>
<reference evidence="2" key="1">
    <citation type="submission" date="2021-12" db="EMBL/GenBank/DDBJ databases">
        <authorList>
            <person name="King R."/>
        </authorList>
    </citation>
    <scope>NUCLEOTIDE SEQUENCE</scope>
</reference>
<reference evidence="2" key="2">
    <citation type="submission" date="2022-10" db="EMBL/GenBank/DDBJ databases">
        <authorList>
            <consortium name="ENA_rothamsted_submissions"/>
            <consortium name="culmorum"/>
            <person name="King R."/>
        </authorList>
    </citation>
    <scope>NUCLEOTIDE SEQUENCE</scope>
</reference>
<feature type="compositionally biased region" description="Basic and acidic residues" evidence="1">
    <location>
        <begin position="19"/>
        <end position="48"/>
    </location>
</feature>
<name>A0A9N9QPK5_9NEOP</name>
<dbReference type="OrthoDB" id="1850764at2759"/>
<dbReference type="Proteomes" id="UP001153714">
    <property type="component" value="Chromosome 1"/>
</dbReference>
<evidence type="ECO:0000313" key="2">
    <source>
        <dbReference type="EMBL" id="CAG9782243.1"/>
    </source>
</evidence>